<evidence type="ECO:0000256" key="3">
    <source>
        <dbReference type="ARBA" id="ARBA00022737"/>
    </source>
</evidence>
<feature type="binding site" evidence="5">
    <location>
        <position position="165"/>
    </location>
    <ligand>
        <name>acetyl-CoA</name>
        <dbReference type="ChEBI" id="CHEBI:57288"/>
    </ligand>
</feature>
<evidence type="ECO:0000313" key="8">
    <source>
        <dbReference type="Proteomes" id="UP000077787"/>
    </source>
</evidence>
<evidence type="ECO:0000256" key="2">
    <source>
        <dbReference type="ARBA" id="ARBA00022679"/>
    </source>
</evidence>
<dbReference type="Gene3D" id="2.160.10.10">
    <property type="entry name" value="Hexapeptide repeat proteins"/>
    <property type="match status" value="1"/>
</dbReference>
<feature type="binding site" evidence="5">
    <location>
        <begin position="32"/>
        <end position="33"/>
    </location>
    <ligand>
        <name>substrate</name>
    </ligand>
</feature>
<dbReference type="PANTHER" id="PTHR43300">
    <property type="entry name" value="ACETYLTRANSFERASE"/>
    <property type="match status" value="1"/>
</dbReference>
<dbReference type="AlphaFoldDB" id="A0A172WTU1"/>
<dbReference type="Pfam" id="PF17836">
    <property type="entry name" value="PglD_N"/>
    <property type="match status" value="1"/>
</dbReference>
<dbReference type="GO" id="GO:0016740">
    <property type="term" value="F:transferase activity"/>
    <property type="evidence" value="ECO:0007669"/>
    <property type="project" value="UniProtKB-KW"/>
</dbReference>
<dbReference type="OrthoDB" id="9794407at2"/>
<dbReference type="NCBIfam" id="TIGR03570">
    <property type="entry name" value="NeuD_NnaD"/>
    <property type="match status" value="1"/>
</dbReference>
<dbReference type="EMBL" id="CP015641">
    <property type="protein sequence ID" value="ANF26725.1"/>
    <property type="molecule type" value="Genomic_DNA"/>
</dbReference>
<sequence length="206" mass="20991">MRSLAILGASGHGKVVADTAECCGWQAVEFFDDAWPRLGHNGVWPVTGNTTRLIARLADFDGVMVAIGNNSIRHAKLLELQAAGAPVATLVHPSASVSRYASIGDGSVIFAGAVINADASVGLGAILNTCCSIDHDCVLGEAVHISPGARLAGGVQVGSHSWVGIGASVRQLICIGNRAMVGAGSAVVSDVPDDMTVAGVPAKRMR</sequence>
<proteinExistence type="inferred from homology"/>
<feature type="binding site" evidence="5">
    <location>
        <position position="144"/>
    </location>
    <ligand>
        <name>acetyl-CoA</name>
        <dbReference type="ChEBI" id="CHEBI:57288"/>
    </ligand>
</feature>
<dbReference type="InterPro" id="IPR050179">
    <property type="entry name" value="Trans_hexapeptide_repeat"/>
</dbReference>
<feature type="binding site" evidence="5">
    <location>
        <position position="68"/>
    </location>
    <ligand>
        <name>substrate</name>
    </ligand>
</feature>
<keyword evidence="2 7" id="KW-0808">Transferase</keyword>
<accession>A0A172WTU1</accession>
<dbReference type="InterPro" id="IPR041561">
    <property type="entry name" value="PglD_N"/>
</dbReference>
<evidence type="ECO:0000256" key="4">
    <source>
        <dbReference type="PIRSR" id="PIRSR620019-1"/>
    </source>
</evidence>
<dbReference type="Gene3D" id="3.40.50.20">
    <property type="match status" value="1"/>
</dbReference>
<dbReference type="PANTHER" id="PTHR43300:SF7">
    <property type="entry name" value="UDP-N-ACETYLBACILLOSAMINE N-ACETYLTRANSFERASE"/>
    <property type="match status" value="1"/>
</dbReference>
<dbReference type="CDD" id="cd03360">
    <property type="entry name" value="LbH_AT_putative"/>
    <property type="match status" value="1"/>
</dbReference>
<dbReference type="Proteomes" id="UP000077787">
    <property type="component" value="Chromosome"/>
</dbReference>
<comment type="similarity">
    <text evidence="1">Belongs to the transferase hexapeptide repeat family.</text>
</comment>
<organism evidence="7 8">
    <name type="scientific">Stutzerimonas stutzeri</name>
    <name type="common">Pseudomonas stutzeri</name>
    <dbReference type="NCBI Taxonomy" id="316"/>
    <lineage>
        <taxon>Bacteria</taxon>
        <taxon>Pseudomonadati</taxon>
        <taxon>Pseudomonadota</taxon>
        <taxon>Gammaproteobacteria</taxon>
        <taxon>Pseudomonadales</taxon>
        <taxon>Pseudomonadaceae</taxon>
        <taxon>Stutzerimonas</taxon>
    </lineage>
</organism>
<reference evidence="7 8" key="1">
    <citation type="submission" date="2016-05" db="EMBL/GenBank/DDBJ databases">
        <title>Genome sequence of Pseudomonas stutzeri 273 and identification of the exopolysaccharide biosynthesis locus.</title>
        <authorList>
            <person name="Wu S."/>
            <person name="Sun C."/>
        </authorList>
    </citation>
    <scope>NUCLEOTIDE SEQUENCE [LARGE SCALE GENOMIC DNA]</scope>
    <source>
        <strain evidence="7 8">273</strain>
    </source>
</reference>
<evidence type="ECO:0000256" key="1">
    <source>
        <dbReference type="ARBA" id="ARBA00007274"/>
    </source>
</evidence>
<feature type="active site" description="Proton acceptor" evidence="4">
    <location>
        <position position="135"/>
    </location>
</feature>
<keyword evidence="3" id="KW-0677">Repeat</keyword>
<gene>
    <name evidence="7" type="ORF">PS273GM_17035</name>
</gene>
<evidence type="ECO:0000259" key="6">
    <source>
        <dbReference type="Pfam" id="PF17836"/>
    </source>
</evidence>
<dbReference type="InterPro" id="IPR020019">
    <property type="entry name" value="AcTrfase_PglD-like"/>
</dbReference>
<dbReference type="SUPFAM" id="SSF51161">
    <property type="entry name" value="Trimeric LpxA-like enzymes"/>
    <property type="match status" value="1"/>
</dbReference>
<feature type="binding site" evidence="5">
    <location>
        <begin position="10"/>
        <end position="12"/>
    </location>
    <ligand>
        <name>substrate</name>
    </ligand>
</feature>
<dbReference type="InterPro" id="IPR018357">
    <property type="entry name" value="Hexapep_transf_CS"/>
</dbReference>
<name>A0A172WTU1_STUST</name>
<evidence type="ECO:0000256" key="5">
    <source>
        <dbReference type="PIRSR" id="PIRSR620019-2"/>
    </source>
</evidence>
<dbReference type="RefSeq" id="WP_064482044.1">
    <property type="nucleotide sequence ID" value="NZ_CP015641.1"/>
</dbReference>
<evidence type="ECO:0000313" key="7">
    <source>
        <dbReference type="EMBL" id="ANF26725.1"/>
    </source>
</evidence>
<dbReference type="InterPro" id="IPR011004">
    <property type="entry name" value="Trimer_LpxA-like_sf"/>
</dbReference>
<protein>
    <submittedName>
        <fullName evidence="7">Acetyltransferase</fullName>
    </submittedName>
</protein>
<dbReference type="PROSITE" id="PS00101">
    <property type="entry name" value="HEXAPEP_TRANSFERASES"/>
    <property type="match status" value="1"/>
</dbReference>
<feature type="site" description="Increases basicity of active site His" evidence="4">
    <location>
        <position position="136"/>
    </location>
</feature>
<feature type="domain" description="PglD N-terminal" evidence="6">
    <location>
        <begin position="4"/>
        <end position="75"/>
    </location>
</feature>